<proteinExistence type="predicted"/>
<protein>
    <submittedName>
        <fullName evidence="2">Uncharacterized protein</fullName>
    </submittedName>
</protein>
<name>A0A1Y3UZE4_BACUN</name>
<comment type="caution">
    <text evidence="2">The sequence shown here is derived from an EMBL/GenBank/DDBJ whole genome shotgun (WGS) entry which is preliminary data.</text>
</comment>
<feature type="region of interest" description="Disordered" evidence="1">
    <location>
        <begin position="41"/>
        <end position="62"/>
    </location>
</feature>
<organism evidence="2 3">
    <name type="scientific">Bacteroides uniformis</name>
    <dbReference type="NCBI Taxonomy" id="820"/>
    <lineage>
        <taxon>Bacteria</taxon>
        <taxon>Pseudomonadati</taxon>
        <taxon>Bacteroidota</taxon>
        <taxon>Bacteroidia</taxon>
        <taxon>Bacteroidales</taxon>
        <taxon>Bacteroidaceae</taxon>
        <taxon>Bacteroides</taxon>
    </lineage>
</organism>
<gene>
    <name evidence="2" type="ORF">B5G17_11105</name>
</gene>
<evidence type="ECO:0000313" key="3">
    <source>
        <dbReference type="Proteomes" id="UP000196329"/>
    </source>
</evidence>
<dbReference type="AlphaFoldDB" id="A0A1Y3UZE4"/>
<dbReference type="Proteomes" id="UP000196329">
    <property type="component" value="Unassembled WGS sequence"/>
</dbReference>
<reference evidence="3" key="1">
    <citation type="submission" date="2017-04" db="EMBL/GenBank/DDBJ databases">
        <title>Function of individual gut microbiota members based on whole genome sequencing of pure cultures obtained from chicken caecum.</title>
        <authorList>
            <person name="Medvecky M."/>
            <person name="Cejkova D."/>
            <person name="Polansky O."/>
            <person name="Karasova D."/>
            <person name="Kubasova T."/>
            <person name="Cizek A."/>
            <person name="Rychlik I."/>
        </authorList>
    </citation>
    <scope>NUCLEOTIDE SEQUENCE [LARGE SCALE GENOMIC DNA]</scope>
    <source>
        <strain evidence="3">An67</strain>
    </source>
</reference>
<dbReference type="EMBL" id="NFHS01000005">
    <property type="protein sequence ID" value="OUN54154.1"/>
    <property type="molecule type" value="Genomic_DNA"/>
</dbReference>
<evidence type="ECO:0000256" key="1">
    <source>
        <dbReference type="SAM" id="MobiDB-lite"/>
    </source>
</evidence>
<accession>A0A1Y3UZE4</accession>
<evidence type="ECO:0000313" key="2">
    <source>
        <dbReference type="EMBL" id="OUN54154.1"/>
    </source>
</evidence>
<sequence length="62" mass="6855">MFEKHGIILFLIDNFGVSMLQCVMPLQTPFKWVFLRHQGTPSPTPGNSAFPGAGKQKNALPI</sequence>